<sequence>MNSWQARFLVRAQSGRSGQPGPLLLIPVMLIVLITVSNIVAPADIVLGPLLVIAPAITAWFSGPWTTGTIGAVSVAAQAFAGWRQGDLSSRNMIVQLVALALLSLLIVALCVVRDHRARELAQVRSVAEAAQRVLLWPLPSRLGGLRLASLYLASEDEASIGGDLYAAARTDGAARVMIGDVRGKGLPAIGEAALLLGAFREAAHHHAALPELAASLERSMARYLADFEPEEEAGERFVTVLLLEIPDDEPVVRMTSCGHVAPLLLGPDGRVTVPDLAPAPPLGIGLTGPDGPAVEVLPFGLDDTLLLCTDGAVEARDRTGAFYPLAERIARWAGSCPETLLHHVQRDLLAHTGGRLDDDIALVAIRRVPAPSGRRLGLGHRPVPCAEGTGPSGPR</sequence>
<dbReference type="Gene3D" id="3.60.40.10">
    <property type="entry name" value="PPM-type phosphatase domain"/>
    <property type="match status" value="1"/>
</dbReference>
<evidence type="ECO:0000313" key="6">
    <source>
        <dbReference type="Proteomes" id="UP001501072"/>
    </source>
</evidence>
<name>A0ABN1T5S9_9ACTN</name>
<dbReference type="InterPro" id="IPR052016">
    <property type="entry name" value="Bact_Sigma-Reg"/>
</dbReference>
<keyword evidence="1" id="KW-0378">Hydrolase</keyword>
<evidence type="ECO:0000256" key="2">
    <source>
        <dbReference type="SAM" id="MobiDB-lite"/>
    </source>
</evidence>
<dbReference type="Pfam" id="PF07228">
    <property type="entry name" value="SpoIIE"/>
    <property type="match status" value="1"/>
</dbReference>
<dbReference type="InterPro" id="IPR036457">
    <property type="entry name" value="PPM-type-like_dom_sf"/>
</dbReference>
<feature type="transmembrane region" description="Helical" evidence="3">
    <location>
        <begin position="21"/>
        <end position="41"/>
    </location>
</feature>
<dbReference type="PANTHER" id="PTHR43156:SF2">
    <property type="entry name" value="STAGE II SPORULATION PROTEIN E"/>
    <property type="match status" value="1"/>
</dbReference>
<keyword evidence="3" id="KW-0472">Membrane</keyword>
<evidence type="ECO:0000256" key="3">
    <source>
        <dbReference type="SAM" id="Phobius"/>
    </source>
</evidence>
<keyword evidence="6" id="KW-1185">Reference proteome</keyword>
<keyword evidence="3" id="KW-1133">Transmembrane helix</keyword>
<comment type="caution">
    <text evidence="5">The sequence shown here is derived from an EMBL/GenBank/DDBJ whole genome shotgun (WGS) entry which is preliminary data.</text>
</comment>
<evidence type="ECO:0000259" key="4">
    <source>
        <dbReference type="SMART" id="SM00331"/>
    </source>
</evidence>
<accession>A0ABN1T5S9</accession>
<protein>
    <submittedName>
        <fullName evidence="5">PP2C family protein-serine/threonine phosphatase</fullName>
    </submittedName>
</protein>
<organism evidence="5 6">
    <name type="scientific">Streptomyces thermogriseus</name>
    <dbReference type="NCBI Taxonomy" id="75292"/>
    <lineage>
        <taxon>Bacteria</taxon>
        <taxon>Bacillati</taxon>
        <taxon>Actinomycetota</taxon>
        <taxon>Actinomycetes</taxon>
        <taxon>Kitasatosporales</taxon>
        <taxon>Streptomycetaceae</taxon>
        <taxon>Streptomyces</taxon>
    </lineage>
</organism>
<evidence type="ECO:0000256" key="1">
    <source>
        <dbReference type="ARBA" id="ARBA00022801"/>
    </source>
</evidence>
<dbReference type="InterPro" id="IPR001932">
    <property type="entry name" value="PPM-type_phosphatase-like_dom"/>
</dbReference>
<reference evidence="5 6" key="1">
    <citation type="journal article" date="2019" name="Int. J. Syst. Evol. Microbiol.">
        <title>The Global Catalogue of Microorganisms (GCM) 10K type strain sequencing project: providing services to taxonomists for standard genome sequencing and annotation.</title>
        <authorList>
            <consortium name="The Broad Institute Genomics Platform"/>
            <consortium name="The Broad Institute Genome Sequencing Center for Infectious Disease"/>
            <person name="Wu L."/>
            <person name="Ma J."/>
        </authorList>
    </citation>
    <scope>NUCLEOTIDE SEQUENCE [LARGE SCALE GENOMIC DNA]</scope>
    <source>
        <strain evidence="5 6">JCM 11269</strain>
    </source>
</reference>
<keyword evidence="3" id="KW-0812">Transmembrane</keyword>
<dbReference type="Proteomes" id="UP001501072">
    <property type="component" value="Unassembled WGS sequence"/>
</dbReference>
<evidence type="ECO:0000313" key="5">
    <source>
        <dbReference type="EMBL" id="GAA1015951.1"/>
    </source>
</evidence>
<feature type="domain" description="PPM-type phosphatase" evidence="4">
    <location>
        <begin position="146"/>
        <end position="368"/>
    </location>
</feature>
<dbReference type="PANTHER" id="PTHR43156">
    <property type="entry name" value="STAGE II SPORULATION PROTEIN E-RELATED"/>
    <property type="match status" value="1"/>
</dbReference>
<feature type="transmembrane region" description="Helical" evidence="3">
    <location>
        <begin position="93"/>
        <end position="113"/>
    </location>
</feature>
<dbReference type="SMART" id="SM00331">
    <property type="entry name" value="PP2C_SIG"/>
    <property type="match status" value="1"/>
</dbReference>
<feature type="region of interest" description="Disordered" evidence="2">
    <location>
        <begin position="376"/>
        <end position="396"/>
    </location>
</feature>
<gene>
    <name evidence="5" type="ORF">GCM10009564_49850</name>
</gene>
<proteinExistence type="predicted"/>
<dbReference type="EMBL" id="BAAAHU010000072">
    <property type="protein sequence ID" value="GAA1015951.1"/>
    <property type="molecule type" value="Genomic_DNA"/>
</dbReference>